<organism evidence="7 8">
    <name type="scientific">Thecamonas trahens ATCC 50062</name>
    <dbReference type="NCBI Taxonomy" id="461836"/>
    <lineage>
        <taxon>Eukaryota</taxon>
        <taxon>Apusozoa</taxon>
        <taxon>Apusomonadida</taxon>
        <taxon>Apusomonadidae</taxon>
        <taxon>Thecamonas</taxon>
    </lineage>
</organism>
<evidence type="ECO:0000256" key="4">
    <source>
        <dbReference type="ARBA" id="ARBA00023136"/>
    </source>
</evidence>
<name>A0A0L0DGH2_THETB</name>
<dbReference type="Gene3D" id="2.60.40.1170">
    <property type="entry name" value="Mu homology domain, subdomain B"/>
    <property type="match status" value="2"/>
</dbReference>
<keyword evidence="3 5" id="KW-0653">Protein transport</keyword>
<evidence type="ECO:0000256" key="5">
    <source>
        <dbReference type="PIRNR" id="PIRNR005992"/>
    </source>
</evidence>
<dbReference type="InterPro" id="IPR036168">
    <property type="entry name" value="AP2_Mu_C_sf"/>
</dbReference>
<proteinExistence type="inferred from homology"/>
<dbReference type="GO" id="GO:0012505">
    <property type="term" value="C:endomembrane system"/>
    <property type="evidence" value="ECO:0007669"/>
    <property type="project" value="UniProtKB-SubCell"/>
</dbReference>
<dbReference type="OMA" id="LIWNIGK"/>
<dbReference type="RefSeq" id="XP_013756977.1">
    <property type="nucleotide sequence ID" value="XM_013901523.1"/>
</dbReference>
<evidence type="ECO:0000256" key="3">
    <source>
        <dbReference type="ARBA" id="ARBA00022927"/>
    </source>
</evidence>
<dbReference type="EMBL" id="GL349461">
    <property type="protein sequence ID" value="KNC50438.1"/>
    <property type="molecule type" value="Genomic_DNA"/>
</dbReference>
<evidence type="ECO:0000256" key="1">
    <source>
        <dbReference type="ARBA" id="ARBA00004308"/>
    </source>
</evidence>
<dbReference type="SUPFAM" id="SSF49447">
    <property type="entry name" value="Second domain of Mu2 adaptin subunit (ap50) of ap2 adaptor"/>
    <property type="match status" value="1"/>
</dbReference>
<dbReference type="eggNOG" id="KOG2740">
    <property type="taxonomic scope" value="Eukaryota"/>
</dbReference>
<sequence>MMDSGVPLTTEPNVLKELIRPPTAMARVMKSMTGASGVATVLPDGTLTNVPWRKAGVKYSNNEMFFDIVEEIDAIIEANGIPATFEISGRIMANSKLSGMPDLNLVFANPRILDDVAFHPCVRYATFESDRIISFIPPDGEFELMTYRVHHQSQLPLYCKPQITFSEGYANVNIMVGSKPLSEDVRVADVSVTIPFPKIISSADLSANHGKVVYDEISKTATWTVGKIPQSKTPTLTGSLVLPVSDSVTIPESNPNVSLSFVLPSYAISNLKVATLTVRNEDYTPFKGVRSVTRAGSFEIRC</sequence>
<dbReference type="GeneID" id="25565993"/>
<dbReference type="PANTHER" id="PTHR10529">
    <property type="entry name" value="AP COMPLEX SUBUNIT MU"/>
    <property type="match status" value="1"/>
</dbReference>
<dbReference type="PRINTS" id="PR00314">
    <property type="entry name" value="CLATHRINADPT"/>
</dbReference>
<evidence type="ECO:0000256" key="2">
    <source>
        <dbReference type="ARBA" id="ARBA00022448"/>
    </source>
</evidence>
<comment type="subcellular location">
    <subcellularLocation>
        <location evidence="1">Endomembrane system</location>
    </subcellularLocation>
</comment>
<dbReference type="GO" id="GO:0030131">
    <property type="term" value="C:clathrin adaptor complex"/>
    <property type="evidence" value="ECO:0007669"/>
    <property type="project" value="UniProtKB-UniRule"/>
</dbReference>
<evidence type="ECO:0000259" key="6">
    <source>
        <dbReference type="PROSITE" id="PS51072"/>
    </source>
</evidence>
<dbReference type="Proteomes" id="UP000054408">
    <property type="component" value="Unassembled WGS sequence"/>
</dbReference>
<dbReference type="GO" id="GO:0016192">
    <property type="term" value="P:vesicle-mediated transport"/>
    <property type="evidence" value="ECO:0007669"/>
    <property type="project" value="InterPro"/>
</dbReference>
<dbReference type="PROSITE" id="PS00991">
    <property type="entry name" value="CLAT_ADAPTOR_M_2"/>
    <property type="match status" value="1"/>
</dbReference>
<dbReference type="InterPro" id="IPR028565">
    <property type="entry name" value="MHD"/>
</dbReference>
<dbReference type="InterPro" id="IPR001392">
    <property type="entry name" value="Clathrin_mu"/>
</dbReference>
<accession>A0A0L0DGH2</accession>
<dbReference type="PROSITE" id="PS00990">
    <property type="entry name" value="CLAT_ADAPTOR_M_1"/>
    <property type="match status" value="1"/>
</dbReference>
<dbReference type="PROSITE" id="PS51072">
    <property type="entry name" value="MHD"/>
    <property type="match status" value="1"/>
</dbReference>
<keyword evidence="8" id="KW-1185">Reference proteome</keyword>
<gene>
    <name evidence="7" type="ORF">AMSG_06937</name>
</gene>
<comment type="similarity">
    <text evidence="5">Belongs to the adaptor complexes medium subunit family.</text>
</comment>
<dbReference type="PIRSF" id="PIRSF005992">
    <property type="entry name" value="Clathrin_mu"/>
    <property type="match status" value="1"/>
</dbReference>
<dbReference type="CDD" id="cd09252">
    <property type="entry name" value="AP-3_Mu3_Cterm"/>
    <property type="match status" value="1"/>
</dbReference>
<keyword evidence="4" id="KW-0472">Membrane</keyword>
<dbReference type="STRING" id="461836.A0A0L0DGH2"/>
<evidence type="ECO:0000313" key="7">
    <source>
        <dbReference type="EMBL" id="KNC50438.1"/>
    </source>
</evidence>
<dbReference type="InterPro" id="IPR018240">
    <property type="entry name" value="Clathrin_mu_CS"/>
</dbReference>
<dbReference type="Pfam" id="PF00928">
    <property type="entry name" value="Adap_comp_sub"/>
    <property type="match status" value="1"/>
</dbReference>
<keyword evidence="2 5" id="KW-0813">Transport</keyword>
<dbReference type="AlphaFoldDB" id="A0A0L0DGH2"/>
<dbReference type="OrthoDB" id="870at2759"/>
<feature type="domain" description="MHD" evidence="6">
    <location>
        <begin position="61"/>
        <end position="301"/>
    </location>
</feature>
<dbReference type="GO" id="GO:0006886">
    <property type="term" value="P:intracellular protein transport"/>
    <property type="evidence" value="ECO:0007669"/>
    <property type="project" value="UniProtKB-UniRule"/>
</dbReference>
<dbReference type="InterPro" id="IPR050431">
    <property type="entry name" value="Adaptor_comp_med_subunit"/>
</dbReference>
<protein>
    <submittedName>
        <fullName evidence="7">AP-3 complex subunit mu-1</fullName>
    </submittedName>
</protein>
<evidence type="ECO:0000313" key="8">
    <source>
        <dbReference type="Proteomes" id="UP000054408"/>
    </source>
</evidence>
<reference evidence="7 8" key="1">
    <citation type="submission" date="2010-05" db="EMBL/GenBank/DDBJ databases">
        <title>The Genome Sequence of Thecamonas trahens ATCC 50062.</title>
        <authorList>
            <consortium name="The Broad Institute Genome Sequencing Platform"/>
            <person name="Russ C."/>
            <person name="Cuomo C."/>
            <person name="Shea T."/>
            <person name="Young S.K."/>
            <person name="Zeng Q."/>
            <person name="Koehrsen M."/>
            <person name="Haas B."/>
            <person name="Borodovsky M."/>
            <person name="Guigo R."/>
            <person name="Alvarado L."/>
            <person name="Berlin A."/>
            <person name="Bochicchio J."/>
            <person name="Borenstein D."/>
            <person name="Chapman S."/>
            <person name="Chen Z."/>
            <person name="Freedman E."/>
            <person name="Gellesch M."/>
            <person name="Goldberg J."/>
            <person name="Griggs A."/>
            <person name="Gujja S."/>
            <person name="Heilman E."/>
            <person name="Heiman D."/>
            <person name="Hepburn T."/>
            <person name="Howarth C."/>
            <person name="Jen D."/>
            <person name="Larson L."/>
            <person name="Mehta T."/>
            <person name="Park D."/>
            <person name="Pearson M."/>
            <person name="Roberts A."/>
            <person name="Saif S."/>
            <person name="Shenoy N."/>
            <person name="Sisk P."/>
            <person name="Stolte C."/>
            <person name="Sykes S."/>
            <person name="Thomson T."/>
            <person name="Walk T."/>
            <person name="White J."/>
            <person name="Yandava C."/>
            <person name="Burger G."/>
            <person name="Gray M.W."/>
            <person name="Holland P.W.H."/>
            <person name="King N."/>
            <person name="Lang F.B.F."/>
            <person name="Roger A.J."/>
            <person name="Ruiz-Trillo I."/>
            <person name="Lander E."/>
            <person name="Nusbaum C."/>
        </authorList>
    </citation>
    <scope>NUCLEOTIDE SEQUENCE [LARGE SCALE GENOMIC DNA]</scope>
    <source>
        <strain evidence="7 8">ATCC 50062</strain>
    </source>
</reference>